<accession>A0ABW9URZ6</accession>
<dbReference type="Proteomes" id="UP000444401">
    <property type="component" value="Unassembled WGS sequence"/>
</dbReference>
<dbReference type="CDD" id="cd05483">
    <property type="entry name" value="retropepsin_like_bacteria"/>
    <property type="match status" value="1"/>
</dbReference>
<name>A0ABW9URZ6_9SPHN</name>
<organism evidence="1 2">
    <name type="scientific">Pelagerythrobacter marinus</name>
    <dbReference type="NCBI Taxonomy" id="538382"/>
    <lineage>
        <taxon>Bacteria</taxon>
        <taxon>Pseudomonadati</taxon>
        <taxon>Pseudomonadota</taxon>
        <taxon>Alphaproteobacteria</taxon>
        <taxon>Sphingomonadales</taxon>
        <taxon>Erythrobacteraceae</taxon>
        <taxon>Pelagerythrobacter</taxon>
    </lineage>
</organism>
<dbReference type="Pfam" id="PF13650">
    <property type="entry name" value="Asp_protease_2"/>
    <property type="match status" value="2"/>
</dbReference>
<proteinExistence type="predicted"/>
<comment type="caution">
    <text evidence="1">The sequence shown here is derived from an EMBL/GenBank/DDBJ whole genome shotgun (WGS) entry which is preliminary data.</text>
</comment>
<dbReference type="PROSITE" id="PS00141">
    <property type="entry name" value="ASP_PROTEASE"/>
    <property type="match status" value="1"/>
</dbReference>
<dbReference type="InterPro" id="IPR034122">
    <property type="entry name" value="Retropepsin-like_bacterial"/>
</dbReference>
<dbReference type="EMBL" id="WTYO01000001">
    <property type="protein sequence ID" value="MXO67360.1"/>
    <property type="molecule type" value="Genomic_DNA"/>
</dbReference>
<evidence type="ECO:0008006" key="3">
    <source>
        <dbReference type="Google" id="ProtNLM"/>
    </source>
</evidence>
<dbReference type="InterPro" id="IPR021109">
    <property type="entry name" value="Peptidase_aspartic_dom_sf"/>
</dbReference>
<dbReference type="Gene3D" id="2.40.70.10">
    <property type="entry name" value="Acid Proteases"/>
    <property type="match status" value="2"/>
</dbReference>
<keyword evidence="2" id="KW-1185">Reference proteome</keyword>
<evidence type="ECO:0000313" key="1">
    <source>
        <dbReference type="EMBL" id="MXO67360.1"/>
    </source>
</evidence>
<protein>
    <recommendedName>
        <fullName evidence="3">Peptidase A2 domain-containing protein</fullName>
    </recommendedName>
</protein>
<reference evidence="1 2" key="1">
    <citation type="submission" date="2019-12" db="EMBL/GenBank/DDBJ databases">
        <title>Genomic-based taxomic classification of the family Erythrobacteraceae.</title>
        <authorList>
            <person name="Xu L."/>
        </authorList>
    </citation>
    <scope>NUCLEOTIDE SEQUENCE [LARGE SCALE GENOMIC DNA]</scope>
    <source>
        <strain evidence="1 2">H32</strain>
    </source>
</reference>
<evidence type="ECO:0000313" key="2">
    <source>
        <dbReference type="Proteomes" id="UP000444401"/>
    </source>
</evidence>
<sequence length="321" mass="34675">MLPAAALLQIAAPEPIQTPPPIAEPDTAETSAALLDRIAAAGGETIESRTDYYQRMTVPVTIEGQGPFRFMIDTGAQATVVTHGLKTRLGLPSLGSATVVGMASAREVELVELNGLEFAARTFDDSHAPLLEARHVGADGILGLDSLQDLRVLIDFRENTIAVDDAEALGGNRGYEIIVRARRKLGRLIIANARIDGIRTAVIIDTGAQGNLGNLALQKRLRARKRDQVRTTDVHGAELVGKLDFVESLRIDKFQLANVPVAFADGPAFAALGLADRPALVLGMRDLRLFDRVAIDFEARTVLFDVPRGVATRSRYQHGRF</sequence>
<dbReference type="SUPFAM" id="SSF50630">
    <property type="entry name" value="Acid proteases"/>
    <property type="match status" value="2"/>
</dbReference>
<gene>
    <name evidence="1" type="ORF">GRI72_00725</name>
</gene>
<dbReference type="InterPro" id="IPR001969">
    <property type="entry name" value="Aspartic_peptidase_AS"/>
</dbReference>